<protein>
    <submittedName>
        <fullName evidence="2">HeH/LEM domain-containing protein</fullName>
    </submittedName>
</protein>
<organism evidence="2 3">
    <name type="scientific">Enterococcus faecium</name>
    <name type="common">Streptococcus faecium</name>
    <dbReference type="NCBI Taxonomy" id="1352"/>
    <lineage>
        <taxon>Bacteria</taxon>
        <taxon>Bacillati</taxon>
        <taxon>Bacillota</taxon>
        <taxon>Bacilli</taxon>
        <taxon>Lactobacillales</taxon>
        <taxon>Enterococcaceae</taxon>
        <taxon>Enterococcus</taxon>
    </lineage>
</organism>
<reference evidence="2" key="1">
    <citation type="submission" date="2022-05" db="EMBL/GenBank/DDBJ databases">
        <title>Draft genome sequences of Clostridium perfringens strains isolated from Peru.</title>
        <authorList>
            <person name="Hurtado R."/>
            <person name="Lima L."/>
            <person name="Sousa T."/>
            <person name="Jaiswal A.K."/>
            <person name="Tiwari S."/>
            <person name="Maturrano L."/>
            <person name="Brenig B."/>
            <person name="Azevedo V."/>
        </authorList>
    </citation>
    <scope>NUCLEOTIDE SEQUENCE</scope>
    <source>
        <strain evidence="2">CP4</strain>
    </source>
</reference>
<name>A0A8E2RKW3_ENTFC</name>
<proteinExistence type="predicted"/>
<comment type="caution">
    <text evidence="2">The sequence shown here is derived from an EMBL/GenBank/DDBJ whole genome shotgun (WGS) entry which is preliminary data.</text>
</comment>
<dbReference type="CDD" id="cd12935">
    <property type="entry name" value="LEM_like"/>
    <property type="match status" value="1"/>
</dbReference>
<dbReference type="EMBL" id="JAMWMK010000017">
    <property type="protein sequence ID" value="MDC4248463.1"/>
    <property type="molecule type" value="Genomic_DNA"/>
</dbReference>
<dbReference type="Gene3D" id="1.10.720.30">
    <property type="entry name" value="SAP domain"/>
    <property type="match status" value="1"/>
</dbReference>
<feature type="domain" description="HeH/LEM" evidence="1">
    <location>
        <begin position="6"/>
        <end position="39"/>
    </location>
</feature>
<dbReference type="InterPro" id="IPR036361">
    <property type="entry name" value="SAP_dom_sf"/>
</dbReference>
<gene>
    <name evidence="2" type="ORF">M3X98_10465</name>
</gene>
<evidence type="ECO:0000313" key="3">
    <source>
        <dbReference type="Proteomes" id="UP001141166"/>
    </source>
</evidence>
<evidence type="ECO:0000313" key="2">
    <source>
        <dbReference type="EMBL" id="MDC4248463.1"/>
    </source>
</evidence>
<evidence type="ECO:0000259" key="1">
    <source>
        <dbReference type="Pfam" id="PF12949"/>
    </source>
</evidence>
<dbReference type="Pfam" id="PF12949">
    <property type="entry name" value="HeH"/>
    <property type="match status" value="1"/>
</dbReference>
<dbReference type="InterPro" id="IPR025856">
    <property type="entry name" value="HeH/LEM_domain"/>
</dbReference>
<dbReference type="RefSeq" id="WP_016631664.1">
    <property type="nucleotide sequence ID" value="NZ_JAMWMK010000017.1"/>
</dbReference>
<dbReference type="AlphaFoldDB" id="A0A8E2RKW3"/>
<dbReference type="Proteomes" id="UP001141166">
    <property type="component" value="Unassembled WGS sequence"/>
</dbReference>
<sequence length="39" mass="4542">MDEINKSLTIPQLRALLDERDISYPSNAKKQELIDLLKE</sequence>
<accession>A0A8E2RKW3</accession>